<organism evidence="1 2">
    <name type="scientific">Actinorhabdospora filicis</name>
    <dbReference type="NCBI Taxonomy" id="1785913"/>
    <lineage>
        <taxon>Bacteria</taxon>
        <taxon>Bacillati</taxon>
        <taxon>Actinomycetota</taxon>
        <taxon>Actinomycetes</taxon>
        <taxon>Micromonosporales</taxon>
        <taxon>Micromonosporaceae</taxon>
        <taxon>Actinorhabdospora</taxon>
    </lineage>
</organism>
<dbReference type="EMBL" id="BSTX01000004">
    <property type="protein sequence ID" value="GLZ80443.1"/>
    <property type="molecule type" value="Genomic_DNA"/>
</dbReference>
<proteinExistence type="predicted"/>
<name>A0A9W6SQV3_9ACTN</name>
<dbReference type="Proteomes" id="UP001165079">
    <property type="component" value="Unassembled WGS sequence"/>
</dbReference>
<dbReference type="AlphaFoldDB" id="A0A9W6SQV3"/>
<gene>
    <name evidence="1" type="ORF">Afil01_52500</name>
</gene>
<dbReference type="RefSeq" id="WP_285665617.1">
    <property type="nucleotide sequence ID" value="NZ_BSTX01000004.1"/>
</dbReference>
<comment type="caution">
    <text evidence="1">The sequence shown here is derived from an EMBL/GenBank/DDBJ whole genome shotgun (WGS) entry which is preliminary data.</text>
</comment>
<sequence length="117" mass="12474">MSAPHPYDALAEQLAALDPRALIYVLSRVLPRHQDFTETGDMRTTMVLAEATVWAEGRPERAQSTEADIALVAWPDARYVTQPGVGTQGTCQACDVAVNSIATVAYCPVCGAALQLG</sequence>
<keyword evidence="2" id="KW-1185">Reference proteome</keyword>
<evidence type="ECO:0000313" key="1">
    <source>
        <dbReference type="EMBL" id="GLZ80443.1"/>
    </source>
</evidence>
<reference evidence="1" key="1">
    <citation type="submission" date="2023-03" db="EMBL/GenBank/DDBJ databases">
        <title>Actinorhabdospora filicis NBRC 111898.</title>
        <authorList>
            <person name="Ichikawa N."/>
            <person name="Sato H."/>
            <person name="Tonouchi N."/>
        </authorList>
    </citation>
    <scope>NUCLEOTIDE SEQUENCE</scope>
    <source>
        <strain evidence="1">NBRC 111898</strain>
    </source>
</reference>
<evidence type="ECO:0000313" key="2">
    <source>
        <dbReference type="Proteomes" id="UP001165079"/>
    </source>
</evidence>
<accession>A0A9W6SQV3</accession>
<protein>
    <submittedName>
        <fullName evidence="1">Uncharacterized protein</fullName>
    </submittedName>
</protein>